<dbReference type="SUPFAM" id="SSF51735">
    <property type="entry name" value="NAD(P)-binding Rossmann-fold domains"/>
    <property type="match status" value="1"/>
</dbReference>
<dbReference type="Proteomes" id="UP000830116">
    <property type="component" value="Chromosome"/>
</dbReference>
<evidence type="ECO:0000313" key="1">
    <source>
        <dbReference type="EMBL" id="UOF01370.1"/>
    </source>
</evidence>
<dbReference type="InterPro" id="IPR036291">
    <property type="entry name" value="NAD(P)-bd_dom_sf"/>
</dbReference>
<name>A0ABY4C8V8_9BACT</name>
<protein>
    <submittedName>
        <fullName evidence="1">SDR family NAD(P)-dependent oxidoreductase</fullName>
    </submittedName>
</protein>
<organism evidence="1 2">
    <name type="scientific">Bdellovibrio reynosensis</name>
    <dbReference type="NCBI Taxonomy" id="2835041"/>
    <lineage>
        <taxon>Bacteria</taxon>
        <taxon>Pseudomonadati</taxon>
        <taxon>Bdellovibrionota</taxon>
        <taxon>Bdellovibrionia</taxon>
        <taxon>Bdellovibrionales</taxon>
        <taxon>Pseudobdellovibrionaceae</taxon>
        <taxon>Bdellovibrio</taxon>
    </lineage>
</organism>
<dbReference type="Gene3D" id="3.40.50.720">
    <property type="entry name" value="NAD(P)-binding Rossmann-like Domain"/>
    <property type="match status" value="1"/>
</dbReference>
<reference evidence="1" key="1">
    <citation type="submission" date="2022-03" db="EMBL/GenBank/DDBJ databases">
        <title>Genome Identification and Characterization of new species Bdellovibrio reynosense LBG001 sp. nov. from a Mexico soil sample.</title>
        <authorList>
            <person name="Camilli A."/>
            <person name="Ajao Y."/>
            <person name="Guo X."/>
        </authorList>
    </citation>
    <scope>NUCLEOTIDE SEQUENCE</scope>
    <source>
        <strain evidence="1">LBG001</strain>
    </source>
</reference>
<dbReference type="EMBL" id="CP093442">
    <property type="protein sequence ID" value="UOF01370.1"/>
    <property type="molecule type" value="Genomic_DNA"/>
</dbReference>
<evidence type="ECO:0000313" key="2">
    <source>
        <dbReference type="Proteomes" id="UP000830116"/>
    </source>
</evidence>
<dbReference type="RefSeq" id="WP_243537810.1">
    <property type="nucleotide sequence ID" value="NZ_CP093442.1"/>
</dbReference>
<proteinExistence type="predicted"/>
<sequence length="244" mass="27251">MNYQKIWGIVGLGWLGQSLSENLNSHGVKTWGTHRADFDWRIHDFPKRACDVLFLNTPPLADISPEDFVAKIPAREQIIFISSISVYGDQSGILTESTLPLPRTASGKWLATVEQLLIKKFPEEIIIIRPGGLIGGNRHPAFHLSKSQSPVSADTPVNLIHREDLINIICTVSESSKPPLTINAVAPAHPRKEDYYGELAKKLGLAPIHFIKTNEPHKIIESDYLLELYPDWVYPNLNGDFALS</sequence>
<accession>A0ABY4C8V8</accession>
<gene>
    <name evidence="1" type="ORF">MNR06_00180</name>
</gene>
<keyword evidence="2" id="KW-1185">Reference proteome</keyword>